<feature type="transmembrane region" description="Helical" evidence="8">
    <location>
        <begin position="206"/>
        <end position="223"/>
    </location>
</feature>
<keyword evidence="7 8" id="KW-0472">Membrane</keyword>
<evidence type="ECO:0000256" key="5">
    <source>
        <dbReference type="ARBA" id="ARBA00022692"/>
    </source>
</evidence>
<feature type="transmembrane region" description="Helical" evidence="8">
    <location>
        <begin position="24"/>
        <end position="43"/>
    </location>
</feature>
<evidence type="ECO:0000313" key="10">
    <source>
        <dbReference type="Proteomes" id="UP000321234"/>
    </source>
</evidence>
<dbReference type="GO" id="GO:0022857">
    <property type="term" value="F:transmembrane transporter activity"/>
    <property type="evidence" value="ECO:0007669"/>
    <property type="project" value="InterPro"/>
</dbReference>
<evidence type="ECO:0000256" key="6">
    <source>
        <dbReference type="ARBA" id="ARBA00022989"/>
    </source>
</evidence>
<comment type="caution">
    <text evidence="9">The sequence shown here is derived from an EMBL/GenBank/DDBJ whole genome shotgun (WGS) entry which is preliminary data.</text>
</comment>
<dbReference type="InterPro" id="IPR037294">
    <property type="entry name" value="ABC_BtuC-like"/>
</dbReference>
<keyword evidence="3" id="KW-0813">Transport</keyword>
<accession>A0A5C8Z3L6</accession>
<evidence type="ECO:0000256" key="2">
    <source>
        <dbReference type="ARBA" id="ARBA00007935"/>
    </source>
</evidence>
<dbReference type="SUPFAM" id="SSF81345">
    <property type="entry name" value="ABC transporter involved in vitamin B12 uptake, BtuC"/>
    <property type="match status" value="1"/>
</dbReference>
<dbReference type="GO" id="GO:0005886">
    <property type="term" value="C:plasma membrane"/>
    <property type="evidence" value="ECO:0007669"/>
    <property type="project" value="UniProtKB-SubCell"/>
</dbReference>
<evidence type="ECO:0000256" key="7">
    <source>
        <dbReference type="ARBA" id="ARBA00023136"/>
    </source>
</evidence>
<evidence type="ECO:0000256" key="8">
    <source>
        <dbReference type="SAM" id="Phobius"/>
    </source>
</evidence>
<comment type="subcellular location">
    <subcellularLocation>
        <location evidence="1">Cell membrane</location>
        <topology evidence="1">Multi-pass membrane protein</topology>
    </subcellularLocation>
</comment>
<feature type="transmembrane region" description="Helical" evidence="8">
    <location>
        <begin position="180"/>
        <end position="200"/>
    </location>
</feature>
<dbReference type="Pfam" id="PF01032">
    <property type="entry name" value="FecCD"/>
    <property type="match status" value="1"/>
</dbReference>
<dbReference type="PANTHER" id="PTHR30472">
    <property type="entry name" value="FERRIC ENTEROBACTIN TRANSPORT SYSTEM PERMEASE PROTEIN"/>
    <property type="match status" value="1"/>
</dbReference>
<feature type="transmembrane region" description="Helical" evidence="8">
    <location>
        <begin position="267"/>
        <end position="295"/>
    </location>
</feature>
<dbReference type="EMBL" id="VKAC01000017">
    <property type="protein sequence ID" value="TXR51788.1"/>
    <property type="molecule type" value="Genomic_DNA"/>
</dbReference>
<dbReference type="Proteomes" id="UP000321234">
    <property type="component" value="Unassembled WGS sequence"/>
</dbReference>
<dbReference type="InterPro" id="IPR000522">
    <property type="entry name" value="ABC_transptr_permease_BtuC"/>
</dbReference>
<keyword evidence="5 8" id="KW-0812">Transmembrane</keyword>
<feature type="transmembrane region" description="Helical" evidence="8">
    <location>
        <begin position="228"/>
        <end position="247"/>
    </location>
</feature>
<name>A0A5C8Z3L6_9ACTN</name>
<dbReference type="AlphaFoldDB" id="A0A5C8Z3L6"/>
<evidence type="ECO:0000256" key="3">
    <source>
        <dbReference type="ARBA" id="ARBA00022448"/>
    </source>
</evidence>
<evidence type="ECO:0000256" key="4">
    <source>
        <dbReference type="ARBA" id="ARBA00022475"/>
    </source>
</evidence>
<sequence>MSAPTALKGGRLPLVGLRVHRRPLVVGLLVAAACAALAVIALGTGDYPLTPAQVLTAALDPGAGFERTIVLEWRLPRVLAALAFGAALGASGAVFQSLTRNPLGSPDVIGFSTGAYTGALLSLTVLTGASASFSATTGSATGSTGGGVSTTVGALAGGMLTAAAVYALARVHGSVQGYRLVVVGIAATAVLHAANTYLLLRAQTEVAMAGAVWGAGSLSLVGWDDLRWALAVLVVLLPLLALLSTALRQLELGDDAAGAHGVPVERARLALVVVGVALVSVVTASTGPIAFVALAAPQVARLAMRGAGLPLTGSALVGSLLLLSADQVAQRFASGVPVGVVTVVGGGVYLLVLLLVRGRPRGRGAV</sequence>
<keyword evidence="4" id="KW-1003">Cell membrane</keyword>
<gene>
    <name evidence="9" type="ORF">FMM08_21255</name>
</gene>
<keyword evidence="6 8" id="KW-1133">Transmembrane helix</keyword>
<evidence type="ECO:0000313" key="9">
    <source>
        <dbReference type="EMBL" id="TXR51788.1"/>
    </source>
</evidence>
<protein>
    <submittedName>
        <fullName evidence="9">Iron chelate uptake ABC transporter family permease subunit</fullName>
    </submittedName>
</protein>
<evidence type="ECO:0000256" key="1">
    <source>
        <dbReference type="ARBA" id="ARBA00004651"/>
    </source>
</evidence>
<comment type="similarity">
    <text evidence="2">Belongs to the binding-protein-dependent transport system permease family. FecCD subfamily.</text>
</comment>
<proteinExistence type="inferred from homology"/>
<feature type="transmembrane region" description="Helical" evidence="8">
    <location>
        <begin position="148"/>
        <end position="168"/>
    </location>
</feature>
<dbReference type="RefSeq" id="WP_147928349.1">
    <property type="nucleotide sequence ID" value="NZ_VKAC01000017.1"/>
</dbReference>
<organism evidence="9 10">
    <name type="scientific">Quadrisphaera setariae</name>
    <dbReference type="NCBI Taxonomy" id="2593304"/>
    <lineage>
        <taxon>Bacteria</taxon>
        <taxon>Bacillati</taxon>
        <taxon>Actinomycetota</taxon>
        <taxon>Actinomycetes</taxon>
        <taxon>Kineosporiales</taxon>
        <taxon>Kineosporiaceae</taxon>
        <taxon>Quadrisphaera</taxon>
    </lineage>
</organism>
<keyword evidence="10" id="KW-1185">Reference proteome</keyword>
<dbReference type="Gene3D" id="1.10.3470.10">
    <property type="entry name" value="ABC transporter involved in vitamin B12 uptake, BtuC"/>
    <property type="match status" value="1"/>
</dbReference>
<feature type="transmembrane region" description="Helical" evidence="8">
    <location>
        <begin position="108"/>
        <end position="128"/>
    </location>
</feature>
<feature type="transmembrane region" description="Helical" evidence="8">
    <location>
        <begin position="78"/>
        <end position="96"/>
    </location>
</feature>
<dbReference type="GO" id="GO:0033214">
    <property type="term" value="P:siderophore-iron import into cell"/>
    <property type="evidence" value="ECO:0007669"/>
    <property type="project" value="TreeGrafter"/>
</dbReference>
<dbReference type="PANTHER" id="PTHR30472:SF24">
    <property type="entry name" value="FERRIC ENTEROBACTIN TRANSPORT SYSTEM PERMEASE PROTEIN FEPG"/>
    <property type="match status" value="1"/>
</dbReference>
<dbReference type="OrthoDB" id="4455417at2"/>
<feature type="transmembrane region" description="Helical" evidence="8">
    <location>
        <begin position="307"/>
        <end position="325"/>
    </location>
</feature>
<feature type="transmembrane region" description="Helical" evidence="8">
    <location>
        <begin position="337"/>
        <end position="356"/>
    </location>
</feature>
<reference evidence="9 10" key="1">
    <citation type="submission" date="2019-07" db="EMBL/GenBank/DDBJ databases">
        <title>Quadrisphaera sp. strain DD2A genome sequencing and assembly.</title>
        <authorList>
            <person name="Kim I."/>
        </authorList>
    </citation>
    <scope>NUCLEOTIDE SEQUENCE [LARGE SCALE GENOMIC DNA]</scope>
    <source>
        <strain evidence="9 10">DD2A</strain>
    </source>
</reference>